<accession>A0ABR3FDP8</accession>
<feature type="region of interest" description="Disordered" evidence="1">
    <location>
        <begin position="171"/>
        <end position="191"/>
    </location>
</feature>
<reference evidence="2 3" key="1">
    <citation type="submission" date="2024-02" db="EMBL/GenBank/DDBJ databases">
        <title>A draft genome for the cacao thread blight pathogen Marasmius crinis-equi.</title>
        <authorList>
            <person name="Cohen S.P."/>
            <person name="Baruah I.K."/>
            <person name="Amoako-Attah I."/>
            <person name="Bukari Y."/>
            <person name="Meinhardt L.W."/>
            <person name="Bailey B.A."/>
        </authorList>
    </citation>
    <scope>NUCLEOTIDE SEQUENCE [LARGE SCALE GENOMIC DNA]</scope>
    <source>
        <strain evidence="2 3">GH-76</strain>
    </source>
</reference>
<organism evidence="2 3">
    <name type="scientific">Marasmius crinis-equi</name>
    <dbReference type="NCBI Taxonomy" id="585013"/>
    <lineage>
        <taxon>Eukaryota</taxon>
        <taxon>Fungi</taxon>
        <taxon>Dikarya</taxon>
        <taxon>Basidiomycota</taxon>
        <taxon>Agaricomycotina</taxon>
        <taxon>Agaricomycetes</taxon>
        <taxon>Agaricomycetidae</taxon>
        <taxon>Agaricales</taxon>
        <taxon>Marasmiineae</taxon>
        <taxon>Marasmiaceae</taxon>
        <taxon>Marasmius</taxon>
    </lineage>
</organism>
<comment type="caution">
    <text evidence="2">The sequence shown here is derived from an EMBL/GenBank/DDBJ whole genome shotgun (WGS) entry which is preliminary data.</text>
</comment>
<feature type="compositionally biased region" description="Basic and acidic residues" evidence="1">
    <location>
        <begin position="121"/>
        <end position="131"/>
    </location>
</feature>
<dbReference type="EMBL" id="JBAHYK010000517">
    <property type="protein sequence ID" value="KAL0573318.1"/>
    <property type="molecule type" value="Genomic_DNA"/>
</dbReference>
<evidence type="ECO:0008006" key="4">
    <source>
        <dbReference type="Google" id="ProtNLM"/>
    </source>
</evidence>
<feature type="compositionally biased region" description="Polar residues" evidence="1">
    <location>
        <begin position="108"/>
        <end position="120"/>
    </location>
</feature>
<evidence type="ECO:0000313" key="3">
    <source>
        <dbReference type="Proteomes" id="UP001465976"/>
    </source>
</evidence>
<evidence type="ECO:0000256" key="1">
    <source>
        <dbReference type="SAM" id="MobiDB-lite"/>
    </source>
</evidence>
<evidence type="ECO:0000313" key="2">
    <source>
        <dbReference type="EMBL" id="KAL0573318.1"/>
    </source>
</evidence>
<sequence>MDRKVIEEVKRQLILGGASQGMPTSTMISLLSERLREMWHGMTEQERQTWKERGEDEHNLLPSIQHTESVPLSLIENEAQEKVAGTRRRGQRKADPKDSTVSDVLAASTPQSESDIQQVTRQERVEKENRRTGRTVHTLSAAQKDPITIPVSFKVTAADEVDFTTLPVASSMESTDEGQEQPEVYSNPVSCSSRSLTKFTEQQSSTMAEENATLNPMQYFDFENSGLIEPPLDVELAESLDETQHHPLQVYDGDYTNYEGLILSSDPNAFGIDSEFIPNSRPVPVALDVSLGDYDVDIVRPIYDPVLGPLAVYYAQTRIATRHPEGSGLGLY</sequence>
<name>A0ABR3FDP8_9AGAR</name>
<gene>
    <name evidence="2" type="ORF">V5O48_008640</name>
</gene>
<keyword evidence="3" id="KW-1185">Reference proteome</keyword>
<dbReference type="Proteomes" id="UP001465976">
    <property type="component" value="Unassembled WGS sequence"/>
</dbReference>
<feature type="region of interest" description="Disordered" evidence="1">
    <location>
        <begin position="82"/>
        <end position="134"/>
    </location>
</feature>
<protein>
    <recommendedName>
        <fullName evidence="4">HMG box domain-containing protein</fullName>
    </recommendedName>
</protein>
<proteinExistence type="predicted"/>